<dbReference type="KEGG" id="tpal:117651415"/>
<evidence type="ECO:0000313" key="2">
    <source>
        <dbReference type="RefSeq" id="XP_034251346.1"/>
    </source>
</evidence>
<dbReference type="GeneID" id="117651415"/>
<evidence type="ECO:0000313" key="1">
    <source>
        <dbReference type="Proteomes" id="UP000515158"/>
    </source>
</evidence>
<proteinExistence type="predicted"/>
<dbReference type="InParanoid" id="A0A6P9A3S9"/>
<accession>A0A6P9A3S9</accession>
<dbReference type="Proteomes" id="UP000515158">
    <property type="component" value="Unplaced"/>
</dbReference>
<sequence length="141" mass="16573">MLEHSGRPLQTPFQAVPLFKSPLKEQILIITDLWKPTQLRQSNPPPNFPFLLWLSNDNTKGLIYLKIDQICILVARGEDPDFFIKAFDIFVKAHHVFNVKYHPYLRTTIFDYFLVSVWDKNTLAFHCPIFNCSHKHGRESF</sequence>
<protein>
    <submittedName>
        <fullName evidence="2">Uncharacterized protein LOC117651415 isoform X1</fullName>
    </submittedName>
</protein>
<dbReference type="RefSeq" id="XP_034251346.1">
    <property type="nucleotide sequence ID" value="XM_034395455.1"/>
</dbReference>
<organism evidence="2">
    <name type="scientific">Thrips palmi</name>
    <name type="common">Melon thrips</name>
    <dbReference type="NCBI Taxonomy" id="161013"/>
    <lineage>
        <taxon>Eukaryota</taxon>
        <taxon>Metazoa</taxon>
        <taxon>Ecdysozoa</taxon>
        <taxon>Arthropoda</taxon>
        <taxon>Hexapoda</taxon>
        <taxon>Insecta</taxon>
        <taxon>Pterygota</taxon>
        <taxon>Neoptera</taxon>
        <taxon>Paraneoptera</taxon>
        <taxon>Thysanoptera</taxon>
        <taxon>Terebrantia</taxon>
        <taxon>Thripoidea</taxon>
        <taxon>Thripidae</taxon>
        <taxon>Thrips</taxon>
    </lineage>
</organism>
<gene>
    <name evidence="2" type="primary">LOC117651415</name>
</gene>
<dbReference type="AlphaFoldDB" id="A0A6P9A3S9"/>
<keyword evidence="1" id="KW-1185">Reference proteome</keyword>
<name>A0A6P9A3S9_THRPL</name>
<reference evidence="2" key="1">
    <citation type="submission" date="2025-08" db="UniProtKB">
        <authorList>
            <consortium name="RefSeq"/>
        </authorList>
    </citation>
    <scope>IDENTIFICATION</scope>
    <source>
        <tissue evidence="2">Total insect</tissue>
    </source>
</reference>